<keyword evidence="1" id="KW-0812">Transmembrane</keyword>
<evidence type="ECO:0000313" key="2">
    <source>
        <dbReference type="EMBL" id="AFI88248.1"/>
    </source>
</evidence>
<dbReference type="AlphaFoldDB" id="A0A0H3HYG3"/>
<proteinExistence type="predicted"/>
<feature type="transmembrane region" description="Helical" evidence="1">
    <location>
        <begin position="12"/>
        <end position="30"/>
    </location>
</feature>
<keyword evidence="1" id="KW-1133">Transmembrane helix</keyword>
<dbReference type="STRING" id="1905730.W5S_0109"/>
<evidence type="ECO:0000256" key="1">
    <source>
        <dbReference type="SAM" id="Phobius"/>
    </source>
</evidence>
<accession>A0A0H3HYG3</accession>
<gene>
    <name evidence="2" type="ordered locus">W5S_0109</name>
</gene>
<protein>
    <submittedName>
        <fullName evidence="2">Uncharacterized protein</fullName>
    </submittedName>
</protein>
<dbReference type="HOGENOM" id="CLU_2790232_0_0_6"/>
<organism evidence="2 3">
    <name type="scientific">Pectobacterium parmentieri</name>
    <dbReference type="NCBI Taxonomy" id="1905730"/>
    <lineage>
        <taxon>Bacteria</taxon>
        <taxon>Pseudomonadati</taxon>
        <taxon>Pseudomonadota</taxon>
        <taxon>Gammaproteobacteria</taxon>
        <taxon>Enterobacterales</taxon>
        <taxon>Pectobacteriaceae</taxon>
        <taxon>Pectobacterium</taxon>
    </lineage>
</organism>
<keyword evidence="1" id="KW-0472">Membrane</keyword>
<dbReference type="Proteomes" id="UP000008044">
    <property type="component" value="Chromosome"/>
</dbReference>
<evidence type="ECO:0000313" key="3">
    <source>
        <dbReference type="Proteomes" id="UP000008044"/>
    </source>
</evidence>
<reference evidence="2 3" key="1">
    <citation type="journal article" date="2012" name="J. Bacteriol.">
        <title>Genome sequence of Pectobacterium sp. strain SCC3193.</title>
        <authorList>
            <person name="Koskinen J.P."/>
            <person name="Laine P."/>
            <person name="Niemi O."/>
            <person name="Nykyri J."/>
            <person name="Harjunpaa H."/>
            <person name="Auvinen P."/>
            <person name="Paulin L."/>
            <person name="Pirhonen M."/>
            <person name="Palva T."/>
            <person name="Holm L."/>
        </authorList>
    </citation>
    <scope>NUCLEOTIDE SEQUENCE [LARGE SCALE GENOMIC DNA]</scope>
    <source>
        <strain evidence="2 3">SCC3193</strain>
    </source>
</reference>
<dbReference type="KEGG" id="pec:W5S_0109"/>
<name>A0A0H3HYG3_PECPM</name>
<sequence>MNFLAKMKLGTMLGSGFASVIIIGLMVAVLGRVHLANLGKDIESLSEKNLTNLLLIQDTKVVLRLSPV</sequence>
<dbReference type="EMBL" id="CP003415">
    <property type="protein sequence ID" value="AFI88248.1"/>
    <property type="molecule type" value="Genomic_DNA"/>
</dbReference>
<dbReference type="PATRIC" id="fig|1166016.3.peg.115"/>
<dbReference type="eggNOG" id="COG0840">
    <property type="taxonomic scope" value="Bacteria"/>
</dbReference>